<feature type="compositionally biased region" description="Basic and acidic residues" evidence="1">
    <location>
        <begin position="34"/>
        <end position="48"/>
    </location>
</feature>
<dbReference type="EMBL" id="JARBJD010000356">
    <property type="protein sequence ID" value="KAK2943219.1"/>
    <property type="molecule type" value="Genomic_DNA"/>
</dbReference>
<evidence type="ECO:0000313" key="3">
    <source>
        <dbReference type="Proteomes" id="UP001281761"/>
    </source>
</evidence>
<feature type="region of interest" description="Disordered" evidence="1">
    <location>
        <begin position="1"/>
        <end position="50"/>
    </location>
</feature>
<proteinExistence type="predicted"/>
<gene>
    <name evidence="2" type="ORF">BLNAU_21845</name>
</gene>
<evidence type="ECO:0000313" key="2">
    <source>
        <dbReference type="EMBL" id="KAK2943219.1"/>
    </source>
</evidence>
<organism evidence="2 3">
    <name type="scientific">Blattamonas nauphoetae</name>
    <dbReference type="NCBI Taxonomy" id="2049346"/>
    <lineage>
        <taxon>Eukaryota</taxon>
        <taxon>Metamonada</taxon>
        <taxon>Preaxostyla</taxon>
        <taxon>Oxymonadida</taxon>
        <taxon>Blattamonas</taxon>
    </lineage>
</organism>
<dbReference type="Proteomes" id="UP001281761">
    <property type="component" value="Unassembled WGS sequence"/>
</dbReference>
<comment type="caution">
    <text evidence="2">The sequence shown here is derived from an EMBL/GenBank/DDBJ whole genome shotgun (WGS) entry which is preliminary data.</text>
</comment>
<evidence type="ECO:0000256" key="1">
    <source>
        <dbReference type="SAM" id="MobiDB-lite"/>
    </source>
</evidence>
<sequence>MDSSDQPRGGQRKARPDTATRQPTTPQPPSNKSKAKEKAKEKKEEKRVSPPKILIRRTPLLGTEPDVLIFTDVIEIVQDYVKCSGRAFGSLVRVHAVGCGVSVYACNFTSCVTSVWFGSVCGEGGIAGGGCVVVEIQTRRRSHQSMAASLVDLSSSLFSDCVLLNTDSTHSMSTSDWTCVGGGGFMIVGGEKGWRVDLRLVGIVGCRCKNMGSDWNGWSGGVVVGKGSAVHLDRRGMIAEQNGFGVVVLRQLM</sequence>
<name>A0ABQ9WUQ1_9EUKA</name>
<reference evidence="2 3" key="1">
    <citation type="journal article" date="2022" name="bioRxiv">
        <title>Genomics of Preaxostyla Flagellates Illuminates Evolutionary Transitions and the Path Towards Mitochondrial Loss.</title>
        <authorList>
            <person name="Novak L.V.F."/>
            <person name="Treitli S.C."/>
            <person name="Pyrih J."/>
            <person name="Halakuc P."/>
            <person name="Pipaliya S.V."/>
            <person name="Vacek V."/>
            <person name="Brzon O."/>
            <person name="Soukal P."/>
            <person name="Eme L."/>
            <person name="Dacks J.B."/>
            <person name="Karnkowska A."/>
            <person name="Elias M."/>
            <person name="Hampl V."/>
        </authorList>
    </citation>
    <scope>NUCLEOTIDE SEQUENCE [LARGE SCALE GENOMIC DNA]</scope>
    <source>
        <strain evidence="2">NAU3</strain>
        <tissue evidence="2">Gut</tissue>
    </source>
</reference>
<accession>A0ABQ9WUQ1</accession>
<keyword evidence="3" id="KW-1185">Reference proteome</keyword>
<protein>
    <submittedName>
        <fullName evidence="2">Uncharacterized protein</fullName>
    </submittedName>
</protein>